<dbReference type="PANTHER" id="PTHR46211:SF14">
    <property type="entry name" value="GLYCEROPHOSPHODIESTER PHOSPHODIESTERASE"/>
    <property type="match status" value="1"/>
</dbReference>
<protein>
    <submittedName>
        <fullName evidence="2">Unannotated protein</fullName>
    </submittedName>
</protein>
<dbReference type="SUPFAM" id="SSF51695">
    <property type="entry name" value="PLC-like phosphodiesterases"/>
    <property type="match status" value="1"/>
</dbReference>
<reference evidence="2" key="1">
    <citation type="submission" date="2020-05" db="EMBL/GenBank/DDBJ databases">
        <authorList>
            <person name="Chiriac C."/>
            <person name="Salcher M."/>
            <person name="Ghai R."/>
            <person name="Kavagutti S V."/>
        </authorList>
    </citation>
    <scope>NUCLEOTIDE SEQUENCE</scope>
</reference>
<dbReference type="GO" id="GO:0008081">
    <property type="term" value="F:phosphoric diester hydrolase activity"/>
    <property type="evidence" value="ECO:0007669"/>
    <property type="project" value="InterPro"/>
</dbReference>
<feature type="domain" description="GP-PDE" evidence="1">
    <location>
        <begin position="2"/>
        <end position="227"/>
    </location>
</feature>
<gene>
    <name evidence="2" type="ORF">UFOPK1826_00716</name>
</gene>
<sequence length="231" mass="25967">MTQVLAHRGASKVEQENTTLAFRRALEMGADAVELDVRRCATGELIVHHDAKLSDSRAIIATKKTDLPVHIPTLSEALDACGSMWVNIEIKNDSSEPDFDPSEQITNEVVEFLRQRGSIEKWLISSFRRETVDTVRKLMPELKTAWLVMTVDNAELEIVAKQMAEQGHCAIHPWVKSLTEQLVITFHKHGLKVNTWTCDNASRMKELVDWGVDGICTNVPDLALEVLNTPR</sequence>
<dbReference type="PROSITE" id="PS51704">
    <property type="entry name" value="GP_PDE"/>
    <property type="match status" value="1"/>
</dbReference>
<evidence type="ECO:0000259" key="1">
    <source>
        <dbReference type="PROSITE" id="PS51704"/>
    </source>
</evidence>
<dbReference type="InterPro" id="IPR030395">
    <property type="entry name" value="GP_PDE_dom"/>
</dbReference>
<dbReference type="CDD" id="cd08556">
    <property type="entry name" value="GDPD"/>
    <property type="match status" value="1"/>
</dbReference>
<proteinExistence type="predicted"/>
<accession>A0A6J6GPI4</accession>
<evidence type="ECO:0000313" key="2">
    <source>
        <dbReference type="EMBL" id="CAB4601779.1"/>
    </source>
</evidence>
<dbReference type="Pfam" id="PF03009">
    <property type="entry name" value="GDPD"/>
    <property type="match status" value="1"/>
</dbReference>
<dbReference type="InterPro" id="IPR017946">
    <property type="entry name" value="PLC-like_Pdiesterase_TIM-brl"/>
</dbReference>
<dbReference type="AlphaFoldDB" id="A0A6J6GPI4"/>
<dbReference type="Gene3D" id="3.20.20.190">
    <property type="entry name" value="Phosphatidylinositol (PI) phosphodiesterase"/>
    <property type="match status" value="2"/>
</dbReference>
<dbReference type="GO" id="GO:0006629">
    <property type="term" value="P:lipid metabolic process"/>
    <property type="evidence" value="ECO:0007669"/>
    <property type="project" value="InterPro"/>
</dbReference>
<organism evidence="2">
    <name type="scientific">freshwater metagenome</name>
    <dbReference type="NCBI Taxonomy" id="449393"/>
    <lineage>
        <taxon>unclassified sequences</taxon>
        <taxon>metagenomes</taxon>
        <taxon>ecological metagenomes</taxon>
    </lineage>
</organism>
<dbReference type="PROSITE" id="PS50007">
    <property type="entry name" value="PIPLC_X_DOMAIN"/>
    <property type="match status" value="1"/>
</dbReference>
<name>A0A6J6GPI4_9ZZZZ</name>
<dbReference type="PANTHER" id="PTHR46211">
    <property type="entry name" value="GLYCEROPHOSPHORYL DIESTER PHOSPHODIESTERASE"/>
    <property type="match status" value="1"/>
</dbReference>
<dbReference type="EMBL" id="CAEZUN010000074">
    <property type="protein sequence ID" value="CAB4601779.1"/>
    <property type="molecule type" value="Genomic_DNA"/>
</dbReference>